<organism evidence="2 3">
    <name type="scientific">Fistulifera solaris</name>
    <name type="common">Oleaginous diatom</name>
    <dbReference type="NCBI Taxonomy" id="1519565"/>
    <lineage>
        <taxon>Eukaryota</taxon>
        <taxon>Sar</taxon>
        <taxon>Stramenopiles</taxon>
        <taxon>Ochrophyta</taxon>
        <taxon>Bacillariophyta</taxon>
        <taxon>Bacillariophyceae</taxon>
        <taxon>Bacillariophycidae</taxon>
        <taxon>Naviculales</taxon>
        <taxon>Naviculaceae</taxon>
        <taxon>Fistulifera</taxon>
    </lineage>
</organism>
<keyword evidence="1" id="KW-0732">Signal</keyword>
<reference evidence="2 3" key="1">
    <citation type="journal article" date="2015" name="Plant Cell">
        <title>Oil accumulation by the oleaginous diatom Fistulifera solaris as revealed by the genome and transcriptome.</title>
        <authorList>
            <person name="Tanaka T."/>
            <person name="Maeda Y."/>
            <person name="Veluchamy A."/>
            <person name="Tanaka M."/>
            <person name="Abida H."/>
            <person name="Marechal E."/>
            <person name="Bowler C."/>
            <person name="Muto M."/>
            <person name="Sunaga Y."/>
            <person name="Tanaka M."/>
            <person name="Yoshino T."/>
            <person name="Taniguchi T."/>
            <person name="Fukuda Y."/>
            <person name="Nemoto M."/>
            <person name="Matsumoto M."/>
            <person name="Wong P.S."/>
            <person name="Aburatani S."/>
            <person name="Fujibuchi W."/>
        </authorList>
    </citation>
    <scope>NUCLEOTIDE SEQUENCE [LARGE SCALE GENOMIC DNA]</scope>
    <source>
        <strain evidence="2 3">JPCC DA0580</strain>
    </source>
</reference>
<feature type="signal peptide" evidence="1">
    <location>
        <begin position="1"/>
        <end position="24"/>
    </location>
</feature>
<accession>A0A1Z5JQ25</accession>
<evidence type="ECO:0000256" key="1">
    <source>
        <dbReference type="SAM" id="SignalP"/>
    </source>
</evidence>
<evidence type="ECO:0000313" key="3">
    <source>
        <dbReference type="Proteomes" id="UP000198406"/>
    </source>
</evidence>
<sequence>MTLSILFRNCCVTYLLLLNQNCFAFSPHLTQTTSSFVTRTRLSVNGDDSSANNSLAISEEKTQLFSAFAALSLPDQYDAVLTGLCAKLLDDNKSNNLDKHALQDPMQLVQEMNEKNIPASPRSLMALVDSTVKTQDAPTMAAVLSLCRRNRQGIAQYGAQQADLLLLPATPTTTVKCPDGTVKTRRERLQSVDAVPSDNRVEETTAALAFGTFLAVCTTANVLGMSDITPLTNVLLCGAISVGVVDNFYDILTQATQWAAKEMNKDDWKLPAKDTLPLGLGSGKWTGNVVRGLTRLLTVDAERESKCEAAALYAAYVLGLPCFAFRPNAYESSVLVVESIQKESPVDSLLTSSGILRMLVWLMAPVAMERAFYPQLIMSDPREAAGFLDRLEELPELAKSPDLWWRNNPQEREDLLQWAYAEADVLLRTNRPQVTEMAQRLTGGAATVGDCVAVMENW</sequence>
<keyword evidence="3" id="KW-1185">Reference proteome</keyword>
<comment type="caution">
    <text evidence="2">The sequence shown here is derived from an EMBL/GenBank/DDBJ whole genome shotgun (WGS) entry which is preliminary data.</text>
</comment>
<dbReference type="Proteomes" id="UP000198406">
    <property type="component" value="Unassembled WGS sequence"/>
</dbReference>
<dbReference type="InParanoid" id="A0A1Z5JQ25"/>
<dbReference type="OrthoDB" id="195614at2759"/>
<dbReference type="AlphaFoldDB" id="A0A1Z5JQ25"/>
<name>A0A1Z5JQ25_FISSO</name>
<evidence type="ECO:0000313" key="2">
    <source>
        <dbReference type="EMBL" id="GAX15868.1"/>
    </source>
</evidence>
<dbReference type="EMBL" id="BDSP01000097">
    <property type="protein sequence ID" value="GAX15868.1"/>
    <property type="molecule type" value="Genomic_DNA"/>
</dbReference>
<proteinExistence type="predicted"/>
<protein>
    <submittedName>
        <fullName evidence="2">Uncharacterized protein</fullName>
    </submittedName>
</protein>
<gene>
    <name evidence="2" type="ORF">FisN_2Lh404</name>
</gene>
<feature type="chain" id="PRO_5012261248" evidence="1">
    <location>
        <begin position="25"/>
        <end position="458"/>
    </location>
</feature>